<feature type="signal peptide" evidence="1">
    <location>
        <begin position="1"/>
        <end position="18"/>
    </location>
</feature>
<dbReference type="Proteomes" id="UP000326921">
    <property type="component" value="Chromosome"/>
</dbReference>
<protein>
    <submittedName>
        <fullName evidence="2">DUF4855 domain-containing protein</fullName>
    </submittedName>
</protein>
<evidence type="ECO:0000313" key="2">
    <source>
        <dbReference type="EMBL" id="QGA26555.1"/>
    </source>
</evidence>
<proteinExistence type="predicted"/>
<keyword evidence="1" id="KW-0732">Signal</keyword>
<reference evidence="2 3" key="1">
    <citation type="submission" date="2019-10" db="EMBL/GenBank/DDBJ databases">
        <authorList>
            <person name="Dong K."/>
        </authorList>
    </citation>
    <scope>NUCLEOTIDE SEQUENCE [LARGE SCALE GENOMIC DNA]</scope>
    <source>
        <strain evidence="3">dk4302</strain>
    </source>
</reference>
<dbReference type="RefSeq" id="WP_153511404.1">
    <property type="nucleotide sequence ID" value="NZ_CP045652.1"/>
</dbReference>
<keyword evidence="3" id="KW-1185">Reference proteome</keyword>
<sequence>MKYILIIICLFLGLSSHAQEKFNKTDIVDLALIYHGGVHRAQYKWDRELFEPYVSYTNKDNKQKWLYDGFLFLEFKDGKGRNYAPGYDKLNARKVEWNWLLDRHFEKTTAFHALNDLISDKKKEIGSPSFKKHKVVMGLPSAIHKQTDWGELNGKALDFNVKEDRLSAIKWYIDAFMTRFKNEKFKNLEFTGFYWVDEDDRDGKGITNEVGDYVRSKGLKFYWIPYWNASGNTKWKEMGFDFAWQQPNHFFNAKIPDSRLQEACDLASGAKMGMEMEFDESALAGAKDSKRNRFIAYVDAFKRNGVFDVSSIAYYQGSAAFYKLIKSTDPRDHELYHMLADLIAKRKEKKEYKRLIAK</sequence>
<dbReference type="InterPro" id="IPR032329">
    <property type="entry name" value="DUF4855"/>
</dbReference>
<dbReference type="AlphaFoldDB" id="A0A5Q0Q9D3"/>
<feature type="chain" id="PRO_5025004775" evidence="1">
    <location>
        <begin position="19"/>
        <end position="358"/>
    </location>
</feature>
<dbReference type="Pfam" id="PF16147">
    <property type="entry name" value="DUF4855"/>
    <property type="match status" value="1"/>
</dbReference>
<dbReference type="KEGG" id="sphe:GFH32_09550"/>
<evidence type="ECO:0000313" key="3">
    <source>
        <dbReference type="Proteomes" id="UP000326921"/>
    </source>
</evidence>
<gene>
    <name evidence="2" type="ORF">GFH32_09550</name>
</gene>
<dbReference type="EMBL" id="CP045652">
    <property type="protein sequence ID" value="QGA26555.1"/>
    <property type="molecule type" value="Genomic_DNA"/>
</dbReference>
<name>A0A5Q0Q9D3_9SPHI</name>
<evidence type="ECO:0000256" key="1">
    <source>
        <dbReference type="SAM" id="SignalP"/>
    </source>
</evidence>
<organism evidence="2 3">
    <name type="scientific">Sphingobacterium zhuxiongii</name>
    <dbReference type="NCBI Taxonomy" id="2662364"/>
    <lineage>
        <taxon>Bacteria</taxon>
        <taxon>Pseudomonadati</taxon>
        <taxon>Bacteroidota</taxon>
        <taxon>Sphingobacteriia</taxon>
        <taxon>Sphingobacteriales</taxon>
        <taxon>Sphingobacteriaceae</taxon>
        <taxon>Sphingobacterium</taxon>
    </lineage>
</organism>
<accession>A0A5Q0Q9D3</accession>